<protein>
    <submittedName>
        <fullName evidence="2">Uncharacterized protein</fullName>
    </submittedName>
</protein>
<evidence type="ECO:0000313" key="2">
    <source>
        <dbReference type="EMBL" id="GBN31386.1"/>
    </source>
</evidence>
<gene>
    <name evidence="2" type="ORF">AVEN_34773_1</name>
</gene>
<dbReference type="AlphaFoldDB" id="A0A4Y2N0J2"/>
<dbReference type="Proteomes" id="UP000499080">
    <property type="component" value="Unassembled WGS sequence"/>
</dbReference>
<name>A0A4Y2N0J2_ARAVE</name>
<sequence length="109" mass="11956">MKNDQNYRTSFIIPSPEKGGRSSKSIPPPLISGIMCNTYCSFTQRDEITAHASRTAPLQKKDTFPGDVVSYKQGTNEVERKSPNRGPVIGVVVTQPHTVVMPPGKVRTV</sequence>
<proteinExistence type="predicted"/>
<evidence type="ECO:0000313" key="3">
    <source>
        <dbReference type="Proteomes" id="UP000499080"/>
    </source>
</evidence>
<reference evidence="2 3" key="1">
    <citation type="journal article" date="2019" name="Sci. Rep.">
        <title>Orb-weaving spider Araneus ventricosus genome elucidates the spidroin gene catalogue.</title>
        <authorList>
            <person name="Kono N."/>
            <person name="Nakamura H."/>
            <person name="Ohtoshi R."/>
            <person name="Moran D.A.P."/>
            <person name="Shinohara A."/>
            <person name="Yoshida Y."/>
            <person name="Fujiwara M."/>
            <person name="Mori M."/>
            <person name="Tomita M."/>
            <person name="Arakawa K."/>
        </authorList>
    </citation>
    <scope>NUCLEOTIDE SEQUENCE [LARGE SCALE GENOMIC DNA]</scope>
</reference>
<evidence type="ECO:0000256" key="1">
    <source>
        <dbReference type="SAM" id="MobiDB-lite"/>
    </source>
</evidence>
<keyword evidence="3" id="KW-1185">Reference proteome</keyword>
<feature type="region of interest" description="Disordered" evidence="1">
    <location>
        <begin position="1"/>
        <end position="26"/>
    </location>
</feature>
<dbReference type="EMBL" id="BGPR01008075">
    <property type="protein sequence ID" value="GBN31386.1"/>
    <property type="molecule type" value="Genomic_DNA"/>
</dbReference>
<accession>A0A4Y2N0J2</accession>
<comment type="caution">
    <text evidence="2">The sequence shown here is derived from an EMBL/GenBank/DDBJ whole genome shotgun (WGS) entry which is preliminary data.</text>
</comment>
<organism evidence="2 3">
    <name type="scientific">Araneus ventricosus</name>
    <name type="common">Orbweaver spider</name>
    <name type="synonym">Epeira ventricosa</name>
    <dbReference type="NCBI Taxonomy" id="182803"/>
    <lineage>
        <taxon>Eukaryota</taxon>
        <taxon>Metazoa</taxon>
        <taxon>Ecdysozoa</taxon>
        <taxon>Arthropoda</taxon>
        <taxon>Chelicerata</taxon>
        <taxon>Arachnida</taxon>
        <taxon>Araneae</taxon>
        <taxon>Araneomorphae</taxon>
        <taxon>Entelegynae</taxon>
        <taxon>Araneoidea</taxon>
        <taxon>Araneidae</taxon>
        <taxon>Araneus</taxon>
    </lineage>
</organism>